<dbReference type="RefSeq" id="WP_160198613.1">
    <property type="nucleotide sequence ID" value="NZ_QXXA01000022.1"/>
</dbReference>
<evidence type="ECO:0000313" key="2">
    <source>
        <dbReference type="EMBL" id="NBI08148.1"/>
    </source>
</evidence>
<sequence length="144" mass="16980">MTQKIFVYGSLMKGFFNYNNYLKDKIKSRKLAKVKGELYHLDNKGYPALLEGDDDVFGELIEIEDFDKNLVSLDTLEGYIEKNSELNEYNRVIKDIKLLDNEKILKAYVYSFNLKNIQNRNAKKTYIPSGSWREYMKVKSKRVI</sequence>
<protein>
    <submittedName>
        <fullName evidence="2">Gamma-glutamylcyclotransferase</fullName>
    </submittedName>
</protein>
<dbReference type="EMBL" id="QXXA01000022">
    <property type="protein sequence ID" value="NBI08148.1"/>
    <property type="molecule type" value="Genomic_DNA"/>
</dbReference>
<evidence type="ECO:0000259" key="1">
    <source>
        <dbReference type="Pfam" id="PF06094"/>
    </source>
</evidence>
<reference evidence="2 3" key="1">
    <citation type="submission" date="2018-08" db="EMBL/GenBank/DDBJ databases">
        <title>Murine metabolic-syndrome-specific gut microbial biobank.</title>
        <authorList>
            <person name="Liu C."/>
        </authorList>
    </citation>
    <scope>NUCLEOTIDE SEQUENCE [LARGE SCALE GENOMIC DNA]</scope>
    <source>
        <strain evidence="2 3">583</strain>
    </source>
</reference>
<dbReference type="Gene3D" id="3.10.490.10">
    <property type="entry name" value="Gamma-glutamyl cyclotransferase-like"/>
    <property type="match status" value="1"/>
</dbReference>
<feature type="domain" description="Gamma-glutamylcyclotransferase AIG2-like" evidence="1">
    <location>
        <begin position="5"/>
        <end position="133"/>
    </location>
</feature>
<keyword evidence="2" id="KW-0808">Transferase</keyword>
<comment type="caution">
    <text evidence="2">The sequence shown here is derived from an EMBL/GenBank/DDBJ whole genome shotgun (WGS) entry which is preliminary data.</text>
</comment>
<dbReference type="SUPFAM" id="SSF110857">
    <property type="entry name" value="Gamma-glutamyl cyclotransferase-like"/>
    <property type="match status" value="1"/>
</dbReference>
<dbReference type="Proteomes" id="UP000467132">
    <property type="component" value="Unassembled WGS sequence"/>
</dbReference>
<dbReference type="InterPro" id="IPR009288">
    <property type="entry name" value="AIG2-like_dom"/>
</dbReference>
<organism evidence="2 3">
    <name type="scientific">Senegalia massiliensis</name>
    <dbReference type="NCBI Taxonomy" id="1720316"/>
    <lineage>
        <taxon>Bacteria</taxon>
        <taxon>Bacillati</taxon>
        <taxon>Bacillota</taxon>
        <taxon>Clostridia</taxon>
        <taxon>Eubacteriales</taxon>
        <taxon>Clostridiaceae</taxon>
        <taxon>Senegalia</taxon>
    </lineage>
</organism>
<dbReference type="InterPro" id="IPR036568">
    <property type="entry name" value="GGCT-like_sf"/>
</dbReference>
<dbReference type="CDD" id="cd06661">
    <property type="entry name" value="GGCT_like"/>
    <property type="match status" value="1"/>
</dbReference>
<keyword evidence="3" id="KW-1185">Reference proteome</keyword>
<accession>A0A845R3H6</accession>
<dbReference type="Pfam" id="PF06094">
    <property type="entry name" value="GGACT"/>
    <property type="match status" value="1"/>
</dbReference>
<gene>
    <name evidence="2" type="ORF">D3Z33_14915</name>
</gene>
<proteinExistence type="predicted"/>
<dbReference type="GO" id="GO:0016740">
    <property type="term" value="F:transferase activity"/>
    <property type="evidence" value="ECO:0007669"/>
    <property type="project" value="UniProtKB-KW"/>
</dbReference>
<dbReference type="InterPro" id="IPR013024">
    <property type="entry name" value="GGCT-like"/>
</dbReference>
<name>A0A845R3H6_9CLOT</name>
<evidence type="ECO:0000313" key="3">
    <source>
        <dbReference type="Proteomes" id="UP000467132"/>
    </source>
</evidence>
<dbReference type="AlphaFoldDB" id="A0A845R3H6"/>
<dbReference type="OrthoDB" id="8538589at2"/>